<dbReference type="Proteomes" id="UP001342314">
    <property type="component" value="Unassembled WGS sequence"/>
</dbReference>
<dbReference type="AlphaFoldDB" id="A0AAV5GUV1"/>
<proteinExistence type="predicted"/>
<dbReference type="EMBL" id="BQKY01000013">
    <property type="protein sequence ID" value="GJN93132.1"/>
    <property type="molecule type" value="Genomic_DNA"/>
</dbReference>
<comment type="caution">
    <text evidence="1">The sequence shown here is derived from an EMBL/GenBank/DDBJ whole genome shotgun (WGS) entry which is preliminary data.</text>
</comment>
<protein>
    <submittedName>
        <fullName evidence="1">Uncharacterized protein</fullName>
    </submittedName>
</protein>
<organism evidence="1 2">
    <name type="scientific">Rhodotorula paludigena</name>
    <dbReference type="NCBI Taxonomy" id="86838"/>
    <lineage>
        <taxon>Eukaryota</taxon>
        <taxon>Fungi</taxon>
        <taxon>Dikarya</taxon>
        <taxon>Basidiomycota</taxon>
        <taxon>Pucciniomycotina</taxon>
        <taxon>Microbotryomycetes</taxon>
        <taxon>Sporidiobolales</taxon>
        <taxon>Sporidiobolaceae</taxon>
        <taxon>Rhodotorula</taxon>
    </lineage>
</organism>
<name>A0AAV5GUV1_9BASI</name>
<keyword evidence="2" id="KW-1185">Reference proteome</keyword>
<accession>A0AAV5GUV1</accession>
<reference evidence="1 2" key="1">
    <citation type="submission" date="2021-12" db="EMBL/GenBank/DDBJ databases">
        <title>High titer production of polyol ester of fatty acids by Rhodotorula paludigena BS15 towards product separation-free biomass refinery.</title>
        <authorList>
            <person name="Mano J."/>
            <person name="Ono H."/>
            <person name="Tanaka T."/>
            <person name="Naito K."/>
            <person name="Sushida H."/>
            <person name="Ike M."/>
            <person name="Tokuyasu K."/>
            <person name="Kitaoka M."/>
        </authorList>
    </citation>
    <scope>NUCLEOTIDE SEQUENCE [LARGE SCALE GENOMIC DNA]</scope>
    <source>
        <strain evidence="1 2">BS15</strain>
    </source>
</reference>
<evidence type="ECO:0000313" key="1">
    <source>
        <dbReference type="EMBL" id="GJN93132.1"/>
    </source>
</evidence>
<evidence type="ECO:0000313" key="2">
    <source>
        <dbReference type="Proteomes" id="UP001342314"/>
    </source>
</evidence>
<sequence length="97" mass="10679">MRMNVDDVIAEGVNMIRQSEARTPLVSSRVRYCLSAAHTKSDLDRILRATDEVGGILGLKLSPSGMRMNVDDVIAEGVNMIRQSEARYEEAVEAIDA</sequence>
<dbReference type="InterPro" id="IPR015422">
    <property type="entry name" value="PyrdxlP-dep_Trfase_small"/>
</dbReference>
<dbReference type="Gene3D" id="3.90.1150.10">
    <property type="entry name" value="Aspartate Aminotransferase, domain 1"/>
    <property type="match status" value="1"/>
</dbReference>
<gene>
    <name evidence="1" type="ORF">Rhopal_006178-T1</name>
</gene>